<feature type="domain" description="Metallo-beta-lactamase" evidence="2">
    <location>
        <begin position="18"/>
        <end position="214"/>
    </location>
</feature>
<organism evidence="3 4">
    <name type="scientific">Carnobacterium alterfunditum</name>
    <dbReference type="NCBI Taxonomy" id="28230"/>
    <lineage>
        <taxon>Bacteria</taxon>
        <taxon>Bacillati</taxon>
        <taxon>Bacillota</taxon>
        <taxon>Bacilli</taxon>
        <taxon>Lactobacillales</taxon>
        <taxon>Carnobacteriaceae</taxon>
        <taxon>Carnobacterium</taxon>
    </lineage>
</organism>
<accession>A0A1N6GDG6</accession>
<dbReference type="OrthoDB" id="9794898at2"/>
<sequence length="248" mass="28070">MKLTILGFWGGYPTKNSGTSSYLLETENYHLLIDVGSASLIALEDHLDPLQLDAVILSHYHYDHIADLGVLQFTRQLKRMKNNLERAPMFPIYGHQGDNENFKRLTMDTVSEGIAYDEGQKLYIGPFEIQFMRTLHPVECYAMRIVEIKTGKILVYTADSGYLPDFVTFSKEADVLLADTNFFNGMENHRVHMSAAEVGRIAKEADVKKVILTHLPQVGDLELLKAQVINETPKTEIILAEKDLVIEI</sequence>
<dbReference type="SMART" id="SM00849">
    <property type="entry name" value="Lactamase_B"/>
    <property type="match status" value="1"/>
</dbReference>
<evidence type="ECO:0000313" key="4">
    <source>
        <dbReference type="Proteomes" id="UP000184758"/>
    </source>
</evidence>
<dbReference type="eggNOG" id="COG1234">
    <property type="taxonomic scope" value="Bacteria"/>
</dbReference>
<dbReference type="PANTHER" id="PTHR46018:SF4">
    <property type="entry name" value="METALLO-HYDROLASE YHFI-RELATED"/>
    <property type="match status" value="1"/>
</dbReference>
<reference evidence="4" key="1">
    <citation type="submission" date="2016-11" db="EMBL/GenBank/DDBJ databases">
        <authorList>
            <person name="Varghese N."/>
            <person name="Submissions S."/>
        </authorList>
    </citation>
    <scope>NUCLEOTIDE SEQUENCE [LARGE SCALE GENOMIC DNA]</scope>
    <source>
        <strain evidence="4">313</strain>
    </source>
</reference>
<dbReference type="InterPro" id="IPR001279">
    <property type="entry name" value="Metallo-B-lactamas"/>
</dbReference>
<name>A0A1N6GDG6_9LACT</name>
<dbReference type="InterPro" id="IPR036866">
    <property type="entry name" value="RibonucZ/Hydroxyglut_hydro"/>
</dbReference>
<evidence type="ECO:0000259" key="2">
    <source>
        <dbReference type="SMART" id="SM00849"/>
    </source>
</evidence>
<dbReference type="Gene3D" id="3.60.15.10">
    <property type="entry name" value="Ribonuclease Z/Hydroxyacylglutathione hydrolase-like"/>
    <property type="match status" value="1"/>
</dbReference>
<dbReference type="PANTHER" id="PTHR46018">
    <property type="entry name" value="ZINC PHOSPHODIESTERASE ELAC PROTEIN 1"/>
    <property type="match status" value="1"/>
</dbReference>
<dbReference type="AlphaFoldDB" id="A0A1N6GDG6"/>
<dbReference type="RefSeq" id="WP_034548095.1">
    <property type="nucleotide sequence ID" value="NZ_FSRN01000001.1"/>
</dbReference>
<dbReference type="STRING" id="28230.SAMN05878443_1160"/>
<dbReference type="GO" id="GO:0042781">
    <property type="term" value="F:3'-tRNA processing endoribonuclease activity"/>
    <property type="evidence" value="ECO:0007669"/>
    <property type="project" value="TreeGrafter"/>
</dbReference>
<dbReference type="SUPFAM" id="SSF56281">
    <property type="entry name" value="Metallo-hydrolase/oxidoreductase"/>
    <property type="match status" value="1"/>
</dbReference>
<protein>
    <submittedName>
        <fullName evidence="3">Ribonuclease BN, tRNA processing enzyme</fullName>
    </submittedName>
</protein>
<proteinExistence type="predicted"/>
<keyword evidence="1" id="KW-0862">Zinc</keyword>
<evidence type="ECO:0000313" key="3">
    <source>
        <dbReference type="EMBL" id="SIO05585.1"/>
    </source>
</evidence>
<dbReference type="EMBL" id="FSRN01000001">
    <property type="protein sequence ID" value="SIO05585.1"/>
    <property type="molecule type" value="Genomic_DNA"/>
</dbReference>
<keyword evidence="4" id="KW-1185">Reference proteome</keyword>
<evidence type="ECO:0000256" key="1">
    <source>
        <dbReference type="ARBA" id="ARBA00022833"/>
    </source>
</evidence>
<dbReference type="Proteomes" id="UP000184758">
    <property type="component" value="Unassembled WGS sequence"/>
</dbReference>
<gene>
    <name evidence="3" type="ORF">SAMN05878443_1160</name>
</gene>
<dbReference type="CDD" id="cd07716">
    <property type="entry name" value="RNaseZ_short-form-like_MBL-fold"/>
    <property type="match status" value="1"/>
</dbReference>
<dbReference type="Pfam" id="PF12706">
    <property type="entry name" value="Lactamase_B_2"/>
    <property type="match status" value="1"/>
</dbReference>